<accession>A0A7K1UB43</accession>
<keyword evidence="3" id="KW-1185">Reference proteome</keyword>
<dbReference type="Pfam" id="PF02602">
    <property type="entry name" value="HEM4"/>
    <property type="match status" value="1"/>
</dbReference>
<name>A0A7K1UB43_9BACT</name>
<dbReference type="AlphaFoldDB" id="A0A7K1UB43"/>
<dbReference type="Proteomes" id="UP000461730">
    <property type="component" value="Unassembled WGS sequence"/>
</dbReference>
<feature type="domain" description="Tetrapyrrole biosynthesis uroporphyrinogen III synthase" evidence="1">
    <location>
        <begin position="120"/>
        <end position="257"/>
    </location>
</feature>
<sequence length="270" mass="30190">MPLNKRYRILSTKDVDSRLIELAGAQGFDIIPQSFINIRPLITDDLKDRLHQLLQQKIYAVFTSANAVNTIAQHYLQPDGKFYYGDWASFPPNVTEKYVNEWKKGGFYSPGWDTFCLEGATQGAVKDAGINCRIKATGTKAADLAQKIINQGDITSVVFFCGNKRRGELPDMLRQHGISVEEVVVYETTETPAISTEDYDGIFFLSPSAVNSFFSVNRISRHTVCFSIGPTTATALQDYTDNKIITSTGPSMSELVQTAIFYFNNINCYE</sequence>
<evidence type="ECO:0000313" key="2">
    <source>
        <dbReference type="EMBL" id="MVT11594.1"/>
    </source>
</evidence>
<dbReference type="PANTHER" id="PTHR12390">
    <property type="entry name" value="UROPORPHYRINOGEN III SYNTHASE"/>
    <property type="match status" value="1"/>
</dbReference>
<evidence type="ECO:0000259" key="1">
    <source>
        <dbReference type="Pfam" id="PF02602"/>
    </source>
</evidence>
<evidence type="ECO:0000313" key="3">
    <source>
        <dbReference type="Proteomes" id="UP000461730"/>
    </source>
</evidence>
<dbReference type="SUPFAM" id="SSF69618">
    <property type="entry name" value="HemD-like"/>
    <property type="match status" value="1"/>
</dbReference>
<protein>
    <recommendedName>
        <fullName evidence="1">Tetrapyrrole biosynthesis uroporphyrinogen III synthase domain-containing protein</fullName>
    </recommendedName>
</protein>
<dbReference type="InterPro" id="IPR036108">
    <property type="entry name" value="4pyrrol_syn_uPrphyn_synt_sf"/>
</dbReference>
<gene>
    <name evidence="2" type="ORF">GO493_25250</name>
</gene>
<reference evidence="2 3" key="1">
    <citation type="submission" date="2019-12" db="EMBL/GenBank/DDBJ databases">
        <title>Chitinophaga sp. strain ysch24 (GDMCC 1.1355), whole genome shotgun sequence.</title>
        <authorList>
            <person name="Zhang X."/>
        </authorList>
    </citation>
    <scope>NUCLEOTIDE SEQUENCE [LARGE SCALE GENOMIC DNA]</scope>
    <source>
        <strain evidence="3">ysch24</strain>
    </source>
</reference>
<proteinExistence type="predicted"/>
<dbReference type="EMBL" id="WRXN01000014">
    <property type="protein sequence ID" value="MVT11594.1"/>
    <property type="molecule type" value="Genomic_DNA"/>
</dbReference>
<dbReference type="GO" id="GO:0006780">
    <property type="term" value="P:uroporphyrinogen III biosynthetic process"/>
    <property type="evidence" value="ECO:0007669"/>
    <property type="project" value="InterPro"/>
</dbReference>
<dbReference type="CDD" id="cd06578">
    <property type="entry name" value="HemD"/>
    <property type="match status" value="1"/>
</dbReference>
<comment type="caution">
    <text evidence="2">The sequence shown here is derived from an EMBL/GenBank/DDBJ whole genome shotgun (WGS) entry which is preliminary data.</text>
</comment>
<dbReference type="InterPro" id="IPR039793">
    <property type="entry name" value="UROS/Hem4"/>
</dbReference>
<dbReference type="InterPro" id="IPR003754">
    <property type="entry name" value="4pyrrol_synth_uPrphyn_synth"/>
</dbReference>
<dbReference type="GO" id="GO:0004852">
    <property type="term" value="F:uroporphyrinogen-III synthase activity"/>
    <property type="evidence" value="ECO:0007669"/>
    <property type="project" value="InterPro"/>
</dbReference>
<dbReference type="PANTHER" id="PTHR12390:SF0">
    <property type="entry name" value="UROPORPHYRINOGEN-III SYNTHASE"/>
    <property type="match status" value="1"/>
</dbReference>
<organism evidence="2 3">
    <name type="scientific">Chitinophaga tropicalis</name>
    <dbReference type="NCBI Taxonomy" id="2683588"/>
    <lineage>
        <taxon>Bacteria</taxon>
        <taxon>Pseudomonadati</taxon>
        <taxon>Bacteroidota</taxon>
        <taxon>Chitinophagia</taxon>
        <taxon>Chitinophagales</taxon>
        <taxon>Chitinophagaceae</taxon>
        <taxon>Chitinophaga</taxon>
    </lineage>
</organism>
<dbReference type="RefSeq" id="WP_157309014.1">
    <property type="nucleotide sequence ID" value="NZ_WRXN01000014.1"/>
</dbReference>
<dbReference type="Gene3D" id="3.40.50.10090">
    <property type="match status" value="2"/>
</dbReference>
<dbReference type="GO" id="GO:0005829">
    <property type="term" value="C:cytosol"/>
    <property type="evidence" value="ECO:0007669"/>
    <property type="project" value="TreeGrafter"/>
</dbReference>